<comment type="caution">
    <text evidence="4">The sequence shown here is derived from an EMBL/GenBank/DDBJ whole genome shotgun (WGS) entry which is preliminary data.</text>
</comment>
<accession>A0ABU1ESQ7</accession>
<dbReference type="InterPro" id="IPR027385">
    <property type="entry name" value="Beta-barrel_OMP"/>
</dbReference>
<dbReference type="Gene3D" id="2.40.128.130">
    <property type="entry name" value="Autotransporter beta-domain"/>
    <property type="match status" value="1"/>
</dbReference>
<keyword evidence="5" id="KW-1185">Reference proteome</keyword>
<evidence type="ECO:0000313" key="4">
    <source>
        <dbReference type="EMBL" id="MDR5591411.1"/>
    </source>
</evidence>
<evidence type="ECO:0000256" key="1">
    <source>
        <dbReference type="ARBA" id="ARBA00022729"/>
    </source>
</evidence>
<feature type="chain" id="PRO_5047336192" evidence="2">
    <location>
        <begin position="22"/>
        <end position="206"/>
    </location>
</feature>
<dbReference type="InterPro" id="IPR036709">
    <property type="entry name" value="Autotransporte_beta_dom_sf"/>
</dbReference>
<evidence type="ECO:0000259" key="3">
    <source>
        <dbReference type="Pfam" id="PF13505"/>
    </source>
</evidence>
<dbReference type="RefSeq" id="WP_309562273.1">
    <property type="nucleotide sequence ID" value="NZ_JAVJIU010000004.1"/>
</dbReference>
<reference evidence="5" key="1">
    <citation type="submission" date="2023-07" db="EMBL/GenBank/DDBJ databases">
        <title>Christiangramia sp. SM2212., a novel bacterium of the family Flavobacteriaceae isolated from the sea sediment.</title>
        <authorList>
            <person name="Wang J."/>
            <person name="Zhang X."/>
        </authorList>
    </citation>
    <scope>NUCLEOTIDE SEQUENCE [LARGE SCALE GENOMIC DNA]</scope>
    <source>
        <strain evidence="5">SM2212</strain>
    </source>
</reference>
<dbReference type="EMBL" id="JAVJIU010000004">
    <property type="protein sequence ID" value="MDR5591411.1"/>
    <property type="molecule type" value="Genomic_DNA"/>
</dbReference>
<gene>
    <name evidence="4" type="ORF">RE431_12255</name>
</gene>
<evidence type="ECO:0000313" key="5">
    <source>
        <dbReference type="Proteomes" id="UP001257234"/>
    </source>
</evidence>
<dbReference type="Proteomes" id="UP001257234">
    <property type="component" value="Unassembled WGS sequence"/>
</dbReference>
<protein>
    <submittedName>
        <fullName evidence="4">Outer membrane beta-barrel protein</fullName>
    </submittedName>
</protein>
<feature type="signal peptide" evidence="2">
    <location>
        <begin position="1"/>
        <end position="21"/>
    </location>
</feature>
<dbReference type="Pfam" id="PF13505">
    <property type="entry name" value="OMP_b-brl"/>
    <property type="match status" value="1"/>
</dbReference>
<feature type="domain" description="Outer membrane protein beta-barrel" evidence="3">
    <location>
        <begin position="25"/>
        <end position="176"/>
    </location>
</feature>
<dbReference type="SUPFAM" id="SSF56925">
    <property type="entry name" value="OMPA-like"/>
    <property type="match status" value="1"/>
</dbReference>
<organism evidence="4 5">
    <name type="scientific">Christiangramia sediminicola</name>
    <dbReference type="NCBI Taxonomy" id="3073267"/>
    <lineage>
        <taxon>Bacteria</taxon>
        <taxon>Pseudomonadati</taxon>
        <taxon>Bacteroidota</taxon>
        <taxon>Flavobacteriia</taxon>
        <taxon>Flavobacteriales</taxon>
        <taxon>Flavobacteriaceae</taxon>
        <taxon>Christiangramia</taxon>
    </lineage>
</organism>
<name>A0ABU1ESQ7_9FLAO</name>
<dbReference type="InterPro" id="IPR011250">
    <property type="entry name" value="OMP/PagP_B-barrel"/>
</dbReference>
<sequence>MWLNIKLILLFSLLGFSRLSAQEKPDSISTKTEKYNRFLVYAGVNRNFSTGDGFISDAYDLSFGGELGLDFMITKNLLIGFQFDLLKATATKPEDLAGVQETKIISSSLHLGYKYYFSNLLFLNLTGGFGHARYSNKASFGRKFHDDAFFLYAKPKLGYTFDENWSFYLAAAIRNDKLRIETTPDFEDYFDNSTRIPISLGIQLGF</sequence>
<proteinExistence type="predicted"/>
<keyword evidence="1 2" id="KW-0732">Signal</keyword>
<evidence type="ECO:0000256" key="2">
    <source>
        <dbReference type="SAM" id="SignalP"/>
    </source>
</evidence>